<comment type="similarity">
    <text evidence="1">Belongs to the glycosyl hydrolase 2 family.</text>
</comment>
<accession>A0A9D2NIC0</accession>
<dbReference type="InterPro" id="IPR006102">
    <property type="entry name" value="Ig-like_GH2"/>
</dbReference>
<evidence type="ECO:0000259" key="4">
    <source>
        <dbReference type="Pfam" id="PF02836"/>
    </source>
</evidence>
<evidence type="ECO:0000313" key="6">
    <source>
        <dbReference type="EMBL" id="HJC25265.1"/>
    </source>
</evidence>
<dbReference type="InterPro" id="IPR006103">
    <property type="entry name" value="Glyco_hydro_2_cat"/>
</dbReference>
<dbReference type="GO" id="GO:0005975">
    <property type="term" value="P:carbohydrate metabolic process"/>
    <property type="evidence" value="ECO:0007669"/>
    <property type="project" value="InterPro"/>
</dbReference>
<reference evidence="6" key="2">
    <citation type="submission" date="2021-04" db="EMBL/GenBank/DDBJ databases">
        <authorList>
            <person name="Gilroy R."/>
        </authorList>
    </citation>
    <scope>NUCLEOTIDE SEQUENCE</scope>
    <source>
        <strain evidence="6">USAMLcec2-132</strain>
    </source>
</reference>
<dbReference type="Gene3D" id="3.20.20.80">
    <property type="entry name" value="Glycosidases"/>
    <property type="match status" value="1"/>
</dbReference>
<protein>
    <submittedName>
        <fullName evidence="6">Glycoside hydrolase family 2</fullName>
    </submittedName>
</protein>
<name>A0A9D2NIC0_9FIRM</name>
<reference evidence="6" key="1">
    <citation type="journal article" date="2021" name="PeerJ">
        <title>Extensive microbial diversity within the chicken gut microbiome revealed by metagenomics and culture.</title>
        <authorList>
            <person name="Gilroy R."/>
            <person name="Ravi A."/>
            <person name="Getino M."/>
            <person name="Pursley I."/>
            <person name="Horton D.L."/>
            <person name="Alikhan N.F."/>
            <person name="Baker D."/>
            <person name="Gharbi K."/>
            <person name="Hall N."/>
            <person name="Watson M."/>
            <person name="Adriaenssens E.M."/>
            <person name="Foster-Nyarko E."/>
            <person name="Jarju S."/>
            <person name="Secka A."/>
            <person name="Antonio M."/>
            <person name="Oren A."/>
            <person name="Chaudhuri R.R."/>
            <person name="La Ragione R."/>
            <person name="Hildebrand F."/>
            <person name="Pallen M.J."/>
        </authorList>
    </citation>
    <scope>NUCLEOTIDE SEQUENCE</scope>
    <source>
        <strain evidence="6">USAMLcec2-132</strain>
    </source>
</reference>
<evidence type="ECO:0000313" key="7">
    <source>
        <dbReference type="Proteomes" id="UP000823891"/>
    </source>
</evidence>
<dbReference type="SUPFAM" id="SSF51445">
    <property type="entry name" value="(Trans)glycosidases"/>
    <property type="match status" value="1"/>
</dbReference>
<feature type="region of interest" description="Disordered" evidence="2">
    <location>
        <begin position="232"/>
        <end position="281"/>
    </location>
</feature>
<dbReference type="InterPro" id="IPR051913">
    <property type="entry name" value="GH2_Domain-Containing"/>
</dbReference>
<sequence length="642" mass="73104">MKRKKQTPTAAALTRDLRTPWTGSVQAEHVWKEYPRPAMVRYGWQSLNGLWDYAFTRSPHRPDAFDGRILVPFSPESPLSGVGRQLGPEEYLWYRRSVTVPGPAAGRRLLLHFGAVDQTCTVYINEKEAGGHSGGYLPFSLDITPFLPEADTPVTFRLLVRVRDLSDTSWYSRGKQKLKRGGMFYTAQSGIWQTVWLEEVPSVSISSVLAVPDFDQARCRLLVQVTDTEKEHTVTARIRPETEADRRLRDDPDSAFSGTEKPSAEESSASQKNPPADEDSLLLHFPAGKETAVSLPGFHPWTPEDPFLYHLTVETDEDRVECYFAMRKCDVQTDEKGIRRLFLNNRPCFQAGVLDQGYWPDGLYTAPCDEALIFDITAMKELGFNMLRKHVKVEPQRWYYHCDRLGMLVWQDMVCGGTAYRSWFVTYFATLLNALSVTVPDGKGTRRLLSRREEEGRNAFLQEMEETVRALRVHPCIVCWVPFNEGWGQFDAADAARRLSRLDPERLVDHASGWFDQKAGDIASIHYYFFSLRVRPEPVRALALTEFGGYSWQIPEHSFSRRLYGYGTYQDKAELTEGYRRLISDTVLPAVKKGVGASIYTQLSDIEDEVNGIFTYDRQVEKLDADTVRRLNAELRKAGEGG</sequence>
<dbReference type="SUPFAM" id="SSF49303">
    <property type="entry name" value="beta-Galactosidase/glucuronidase domain"/>
    <property type="match status" value="1"/>
</dbReference>
<dbReference type="PANTHER" id="PTHR42732">
    <property type="entry name" value="BETA-GALACTOSIDASE"/>
    <property type="match status" value="1"/>
</dbReference>
<keyword evidence="6" id="KW-0378">Hydrolase</keyword>
<evidence type="ECO:0000259" key="5">
    <source>
        <dbReference type="Pfam" id="PF02837"/>
    </source>
</evidence>
<dbReference type="Pfam" id="PF02837">
    <property type="entry name" value="Glyco_hydro_2_N"/>
    <property type="match status" value="1"/>
</dbReference>
<dbReference type="Pfam" id="PF02836">
    <property type="entry name" value="Glyco_hydro_2_C"/>
    <property type="match status" value="1"/>
</dbReference>
<feature type="domain" description="Glycosyl hydrolases family 2 sugar binding" evidence="5">
    <location>
        <begin position="92"/>
        <end position="197"/>
    </location>
</feature>
<evidence type="ECO:0000256" key="1">
    <source>
        <dbReference type="ARBA" id="ARBA00007401"/>
    </source>
</evidence>
<evidence type="ECO:0000259" key="3">
    <source>
        <dbReference type="Pfam" id="PF00703"/>
    </source>
</evidence>
<dbReference type="InterPro" id="IPR008979">
    <property type="entry name" value="Galactose-bd-like_sf"/>
</dbReference>
<dbReference type="InterPro" id="IPR006104">
    <property type="entry name" value="Glyco_hydro_2_N"/>
</dbReference>
<feature type="domain" description="Glycoside hydrolase family 2 catalytic" evidence="4">
    <location>
        <begin position="370"/>
        <end position="529"/>
    </location>
</feature>
<organism evidence="6 7">
    <name type="scientific">Candidatus Eisenbergiella merdavium</name>
    <dbReference type="NCBI Taxonomy" id="2838551"/>
    <lineage>
        <taxon>Bacteria</taxon>
        <taxon>Bacillati</taxon>
        <taxon>Bacillota</taxon>
        <taxon>Clostridia</taxon>
        <taxon>Lachnospirales</taxon>
        <taxon>Lachnospiraceae</taxon>
        <taxon>Eisenbergiella</taxon>
    </lineage>
</organism>
<dbReference type="PANTHER" id="PTHR42732:SF2">
    <property type="entry name" value="BETA-MANNOSIDASE"/>
    <property type="match status" value="1"/>
</dbReference>
<evidence type="ECO:0000256" key="2">
    <source>
        <dbReference type="SAM" id="MobiDB-lite"/>
    </source>
</evidence>
<dbReference type="AlphaFoldDB" id="A0A9D2NIC0"/>
<feature type="compositionally biased region" description="Basic and acidic residues" evidence="2">
    <location>
        <begin position="232"/>
        <end position="252"/>
    </location>
</feature>
<dbReference type="Gene3D" id="2.60.120.260">
    <property type="entry name" value="Galactose-binding domain-like"/>
    <property type="match status" value="1"/>
</dbReference>
<gene>
    <name evidence="6" type="ORF">H9761_16445</name>
</gene>
<dbReference type="InterPro" id="IPR017853">
    <property type="entry name" value="GH"/>
</dbReference>
<dbReference type="SUPFAM" id="SSF49785">
    <property type="entry name" value="Galactose-binding domain-like"/>
    <property type="match status" value="1"/>
</dbReference>
<dbReference type="Pfam" id="PF00703">
    <property type="entry name" value="Glyco_hydro_2"/>
    <property type="match status" value="1"/>
</dbReference>
<dbReference type="InterPro" id="IPR036156">
    <property type="entry name" value="Beta-gal/glucu_dom_sf"/>
</dbReference>
<comment type="caution">
    <text evidence="6">The sequence shown here is derived from an EMBL/GenBank/DDBJ whole genome shotgun (WGS) entry which is preliminary data.</text>
</comment>
<dbReference type="GO" id="GO:0004553">
    <property type="term" value="F:hydrolase activity, hydrolyzing O-glycosyl compounds"/>
    <property type="evidence" value="ECO:0007669"/>
    <property type="project" value="InterPro"/>
</dbReference>
<dbReference type="Proteomes" id="UP000823891">
    <property type="component" value="Unassembled WGS sequence"/>
</dbReference>
<proteinExistence type="inferred from homology"/>
<dbReference type="EMBL" id="DWWS01000060">
    <property type="protein sequence ID" value="HJC25265.1"/>
    <property type="molecule type" value="Genomic_DNA"/>
</dbReference>
<feature type="domain" description="Glycoside hydrolase family 2 immunoglobulin-like beta-sandwich" evidence="3">
    <location>
        <begin position="204"/>
        <end position="327"/>
    </location>
</feature>